<evidence type="ECO:0000313" key="5">
    <source>
        <dbReference type="Proteomes" id="UP000095651"/>
    </source>
</evidence>
<organism evidence="4 5">
    <name type="scientific">Hungatella hathewayi</name>
    <dbReference type="NCBI Taxonomy" id="154046"/>
    <lineage>
        <taxon>Bacteria</taxon>
        <taxon>Bacillati</taxon>
        <taxon>Bacillota</taxon>
        <taxon>Clostridia</taxon>
        <taxon>Lachnospirales</taxon>
        <taxon>Lachnospiraceae</taxon>
        <taxon>Hungatella</taxon>
    </lineage>
</organism>
<evidence type="ECO:0000256" key="3">
    <source>
        <dbReference type="ARBA" id="ARBA00022629"/>
    </source>
</evidence>
<dbReference type="PANTHER" id="PTHR18964">
    <property type="entry name" value="ROK (REPRESSOR, ORF, KINASE) FAMILY"/>
    <property type="match status" value="1"/>
</dbReference>
<dbReference type="InterPro" id="IPR036388">
    <property type="entry name" value="WH-like_DNA-bd_sf"/>
</dbReference>
<evidence type="ECO:0000256" key="1">
    <source>
        <dbReference type="ARBA" id="ARBA00002486"/>
    </source>
</evidence>
<sequence length="348" mass="38507">MDTLTARPRLLKQANLSLIRRVIKNRGTATRAEIAGETQISSTTVRSLLAEMLENGEIESIGYDESSGGRKAERYRFKPDKYYGAAVCISGSEMHGLLVGICGEILETCRLEFTGDDYEPAITTYLDELMTRKDIKSIGIGVPGIVEDGSFWKGSGSSDELCRHDLGDRLAGRYHIPIVMENDLNATAIGFGRCYAREFPCEAPDLTNMAYLHLEKTCVSAGFIVGGRVVRGFRNFAGELGLVPMEDGRILDEWLMEAADDKAYTNLIIRIIGWICGILNPQYVVLGGPDLRKDCIGPISDGFSALLPRHMSAEILYSADLWHDYHDGMAYLTAGKIFDDVQFIKEQP</sequence>
<dbReference type="SUPFAM" id="SSF46785">
    <property type="entry name" value="Winged helix' DNA-binding domain"/>
    <property type="match status" value="1"/>
</dbReference>
<dbReference type="InterPro" id="IPR043129">
    <property type="entry name" value="ATPase_NBD"/>
</dbReference>
<dbReference type="SUPFAM" id="SSF53067">
    <property type="entry name" value="Actin-like ATPase domain"/>
    <property type="match status" value="1"/>
</dbReference>
<name>A0A174B5A3_9FIRM</name>
<dbReference type="InterPro" id="IPR000600">
    <property type="entry name" value="ROK"/>
</dbReference>
<comment type="similarity">
    <text evidence="2">Belongs to the ROK (NagC/XylR) family.</text>
</comment>
<keyword evidence="3" id="KW-0119">Carbohydrate metabolism</keyword>
<dbReference type="InterPro" id="IPR036390">
    <property type="entry name" value="WH_DNA-bd_sf"/>
</dbReference>
<protein>
    <submittedName>
        <fullName evidence="4">ROK family protein</fullName>
    </submittedName>
</protein>
<comment type="function">
    <text evidence="1">Transcriptional repressor of xylose-utilizing enzymes.</text>
</comment>
<dbReference type="GO" id="GO:0042732">
    <property type="term" value="P:D-xylose metabolic process"/>
    <property type="evidence" value="ECO:0007669"/>
    <property type="project" value="UniProtKB-KW"/>
</dbReference>
<dbReference type="PANTHER" id="PTHR18964:SF149">
    <property type="entry name" value="BIFUNCTIONAL UDP-N-ACETYLGLUCOSAMINE 2-EPIMERASE_N-ACETYLMANNOSAMINE KINASE"/>
    <property type="match status" value="1"/>
</dbReference>
<reference evidence="4 5" key="1">
    <citation type="submission" date="2015-09" db="EMBL/GenBank/DDBJ databases">
        <authorList>
            <consortium name="Pathogen Informatics"/>
        </authorList>
    </citation>
    <scope>NUCLEOTIDE SEQUENCE [LARGE SCALE GENOMIC DNA]</scope>
    <source>
        <strain evidence="4 5">2789STDY5608850</strain>
    </source>
</reference>
<dbReference type="AlphaFoldDB" id="A0A174B5A3"/>
<gene>
    <name evidence="4" type="ORF">ERS852407_01489</name>
</gene>
<dbReference type="Pfam" id="PF00480">
    <property type="entry name" value="ROK"/>
    <property type="match status" value="1"/>
</dbReference>
<dbReference type="Gene3D" id="3.30.420.40">
    <property type="match status" value="2"/>
</dbReference>
<dbReference type="Proteomes" id="UP000095651">
    <property type="component" value="Unassembled WGS sequence"/>
</dbReference>
<dbReference type="CDD" id="cd23763">
    <property type="entry name" value="ASKHA_ATPase_ROK"/>
    <property type="match status" value="1"/>
</dbReference>
<evidence type="ECO:0000313" key="4">
    <source>
        <dbReference type="EMBL" id="CUN96082.1"/>
    </source>
</evidence>
<dbReference type="Gene3D" id="1.10.10.10">
    <property type="entry name" value="Winged helix-like DNA-binding domain superfamily/Winged helix DNA-binding domain"/>
    <property type="match status" value="1"/>
</dbReference>
<dbReference type="EMBL" id="CYZE01000003">
    <property type="protein sequence ID" value="CUN96082.1"/>
    <property type="molecule type" value="Genomic_DNA"/>
</dbReference>
<accession>A0A174B5A3</accession>
<dbReference type="RefSeq" id="WP_055653916.1">
    <property type="nucleotide sequence ID" value="NZ_CABIXC010000003.1"/>
</dbReference>
<keyword evidence="3" id="KW-0859">Xylose metabolism</keyword>
<evidence type="ECO:0000256" key="2">
    <source>
        <dbReference type="ARBA" id="ARBA00006479"/>
    </source>
</evidence>
<proteinExistence type="inferred from homology"/>